<name>A0AAN8E271_CHAGU</name>
<keyword evidence="2" id="KW-1185">Reference proteome</keyword>
<accession>A0AAN8E271</accession>
<proteinExistence type="predicted"/>
<evidence type="ECO:0000313" key="1">
    <source>
        <dbReference type="EMBL" id="KAK5933252.1"/>
    </source>
</evidence>
<sequence>MSNKTFYYLVTKVLNQSRLQERVDTRWRAHLGLTEAQRPEWRALYKPPLTKRGGDLQWRVLQWRDLQWRALQWGDLQWRVLQWEDLQWRALQWGDLQWRALQ</sequence>
<gene>
    <name evidence="1" type="ORF">CgunFtcFv8_013747</name>
</gene>
<organism evidence="1 2">
    <name type="scientific">Champsocephalus gunnari</name>
    <name type="common">Mackerel icefish</name>
    <dbReference type="NCBI Taxonomy" id="52237"/>
    <lineage>
        <taxon>Eukaryota</taxon>
        <taxon>Metazoa</taxon>
        <taxon>Chordata</taxon>
        <taxon>Craniata</taxon>
        <taxon>Vertebrata</taxon>
        <taxon>Euteleostomi</taxon>
        <taxon>Actinopterygii</taxon>
        <taxon>Neopterygii</taxon>
        <taxon>Teleostei</taxon>
        <taxon>Neoteleostei</taxon>
        <taxon>Acanthomorphata</taxon>
        <taxon>Eupercaria</taxon>
        <taxon>Perciformes</taxon>
        <taxon>Notothenioidei</taxon>
        <taxon>Channichthyidae</taxon>
        <taxon>Champsocephalus</taxon>
    </lineage>
</organism>
<evidence type="ECO:0000313" key="2">
    <source>
        <dbReference type="Proteomes" id="UP001331515"/>
    </source>
</evidence>
<dbReference type="AlphaFoldDB" id="A0AAN8E271"/>
<protein>
    <submittedName>
        <fullName evidence="1">Uncharacterized protein</fullName>
    </submittedName>
</protein>
<reference evidence="1 2" key="1">
    <citation type="journal article" date="2023" name="Mol. Biol. Evol.">
        <title>Genomics of Secondarily Temperate Adaptation in the Only Non-Antarctic Icefish.</title>
        <authorList>
            <person name="Rivera-Colon A.G."/>
            <person name="Rayamajhi N."/>
            <person name="Minhas B.F."/>
            <person name="Madrigal G."/>
            <person name="Bilyk K.T."/>
            <person name="Yoon V."/>
            <person name="Hune M."/>
            <person name="Gregory S."/>
            <person name="Cheng C.H.C."/>
            <person name="Catchen J.M."/>
        </authorList>
    </citation>
    <scope>NUCLEOTIDE SEQUENCE [LARGE SCALE GENOMIC DNA]</scope>
    <source>
        <tissue evidence="1">White muscle</tissue>
    </source>
</reference>
<comment type="caution">
    <text evidence="1">The sequence shown here is derived from an EMBL/GenBank/DDBJ whole genome shotgun (WGS) entry which is preliminary data.</text>
</comment>
<dbReference type="Proteomes" id="UP001331515">
    <property type="component" value="Unassembled WGS sequence"/>
</dbReference>
<dbReference type="EMBL" id="JAURVH010001514">
    <property type="protein sequence ID" value="KAK5933252.1"/>
    <property type="molecule type" value="Genomic_DNA"/>
</dbReference>